<keyword evidence="4 7" id="KW-0812">Transmembrane</keyword>
<dbReference type="Pfam" id="PF21082">
    <property type="entry name" value="MS_channel_3rd"/>
    <property type="match status" value="1"/>
</dbReference>
<sequence>MCLFRPGIWQRIAITALLFLFAHGASFNSWATSAEESAEATKRASVSVVLDGRELFSVIGVAAYPAEVRAKAFVERIRALADDPSFTIDQLRIEEGQNETVILAGDRRVIYLVNADAKMEDIERPLLAKAVKSAVAEAVTQYRKERSQNYLLRSLAIALGMMTATALLLLIFRQMKRWLLHMIQTHQRAKLEELGSKAYGVIGAQQFEAALKSLISSLWWLLVMVTLLVCFAAVMEMFPWTRQIARWEFELFLNPLKEMWRAVSTAFPDLIFLAILYFVVRYLLRLLYLFFFGVARGTIRLSAFDTDWAIPTFNLLRVGILAFSIVIAYPYIPGSGSEAFKGISLFIGVLFSIGSTSMITSMLAGYNLIYRRIYKVGDYVKIGSHTGLVKEVGQMVTRLHTFKNEEVVLPNSMILSSEVLNYSSSARAGTLVLHSTITIGYDAPWRQVEAMLIEAAKRTEGLLKEPKPFVLKKTLGDFYIEYEINAYCGDASRMPQLYSQLHAHIADVFNEYGVQIMSPHFVSQPDVNIFVPQDKWFAAPAERPKDIDLPGT</sequence>
<dbReference type="SUPFAM" id="SSF82689">
    <property type="entry name" value="Mechanosensitive channel protein MscS (YggB), C-terminal domain"/>
    <property type="match status" value="1"/>
</dbReference>
<keyword evidence="7" id="KW-0406">Ion transport</keyword>
<evidence type="ECO:0000256" key="8">
    <source>
        <dbReference type="SAM" id="SignalP"/>
    </source>
</evidence>
<comment type="similarity">
    <text evidence="2 7">Belongs to the MscS (TC 1.A.23) family.</text>
</comment>
<evidence type="ECO:0000256" key="7">
    <source>
        <dbReference type="RuleBase" id="RU369025"/>
    </source>
</evidence>
<keyword evidence="7" id="KW-0407">Ion channel</keyword>
<evidence type="ECO:0000256" key="2">
    <source>
        <dbReference type="ARBA" id="ARBA00008017"/>
    </source>
</evidence>
<comment type="function">
    <text evidence="7">Mechanosensitive channel that participates in the regulation of osmotic pressure changes within the cell, opening in response to stretch forces in the membrane lipid bilayer, without the need for other proteins. Contributes to normal resistance to hypoosmotic shock. Forms an ion channel of 1.0 nanosiemens conductance with a slight preference for anions.</text>
</comment>
<dbReference type="InterPro" id="IPR045275">
    <property type="entry name" value="MscS_archaea/bacteria_type"/>
</dbReference>
<keyword evidence="6 7" id="KW-0472">Membrane</keyword>
<dbReference type="PANTHER" id="PTHR30221:SF18">
    <property type="entry name" value="SLL0590 PROTEIN"/>
    <property type="match status" value="1"/>
</dbReference>
<accession>A0A2U8H0K4</accession>
<dbReference type="InterPro" id="IPR006685">
    <property type="entry name" value="MscS_channel_2nd"/>
</dbReference>
<dbReference type="InterPro" id="IPR011066">
    <property type="entry name" value="MscS_channel_C_sf"/>
</dbReference>
<feature type="transmembrane region" description="Helical" evidence="7">
    <location>
        <begin position="315"/>
        <end position="332"/>
    </location>
</feature>
<dbReference type="GO" id="GO:0008381">
    <property type="term" value="F:mechanosensitive monoatomic ion channel activity"/>
    <property type="evidence" value="ECO:0007669"/>
    <property type="project" value="InterPro"/>
</dbReference>
<evidence type="ECO:0000259" key="10">
    <source>
        <dbReference type="Pfam" id="PF21082"/>
    </source>
</evidence>
<evidence type="ECO:0000313" key="12">
    <source>
        <dbReference type="Proteomes" id="UP000244902"/>
    </source>
</evidence>
<dbReference type="RefSeq" id="WP_108972060.1">
    <property type="nucleotide sequence ID" value="NZ_CP022188.1"/>
</dbReference>
<evidence type="ECO:0000259" key="9">
    <source>
        <dbReference type="Pfam" id="PF00924"/>
    </source>
</evidence>
<dbReference type="Gene3D" id="3.30.70.100">
    <property type="match status" value="1"/>
</dbReference>
<comment type="subunit">
    <text evidence="7">Homoheptamer.</text>
</comment>
<organism evidence="11 12">
    <name type="scientific">Parazoarcus communis</name>
    <dbReference type="NCBI Taxonomy" id="41977"/>
    <lineage>
        <taxon>Bacteria</taxon>
        <taxon>Pseudomonadati</taxon>
        <taxon>Pseudomonadota</taxon>
        <taxon>Betaproteobacteria</taxon>
        <taxon>Rhodocyclales</taxon>
        <taxon>Zoogloeaceae</taxon>
        <taxon>Parazoarcus</taxon>
    </lineage>
</organism>
<keyword evidence="7" id="KW-0813">Transport</keyword>
<feature type="transmembrane region" description="Helical" evidence="7">
    <location>
        <begin position="344"/>
        <end position="369"/>
    </location>
</feature>
<dbReference type="Gene3D" id="2.30.30.60">
    <property type="match status" value="1"/>
</dbReference>
<evidence type="ECO:0000256" key="3">
    <source>
        <dbReference type="ARBA" id="ARBA00022475"/>
    </source>
</evidence>
<dbReference type="AlphaFoldDB" id="A0A2U8H0K4"/>
<dbReference type="Proteomes" id="UP000244902">
    <property type="component" value="Chromosome"/>
</dbReference>
<dbReference type="InterPro" id="IPR010920">
    <property type="entry name" value="LSM_dom_sf"/>
</dbReference>
<dbReference type="InterPro" id="IPR049278">
    <property type="entry name" value="MS_channel_C"/>
</dbReference>
<evidence type="ECO:0000256" key="5">
    <source>
        <dbReference type="ARBA" id="ARBA00022989"/>
    </source>
</evidence>
<keyword evidence="3" id="KW-1003">Cell membrane</keyword>
<feature type="domain" description="Mechanosensitive ion channel MscS" evidence="9">
    <location>
        <begin position="358"/>
        <end position="423"/>
    </location>
</feature>
<evidence type="ECO:0000256" key="1">
    <source>
        <dbReference type="ARBA" id="ARBA00004651"/>
    </source>
</evidence>
<feature type="signal peptide" evidence="8">
    <location>
        <begin position="1"/>
        <end position="31"/>
    </location>
</feature>
<keyword evidence="8" id="KW-0732">Signal</keyword>
<feature type="domain" description="Mechanosensitive ion channel MscS C-terminal" evidence="10">
    <location>
        <begin position="436"/>
        <end position="516"/>
    </location>
</feature>
<reference evidence="11 12" key="1">
    <citation type="submission" date="2017-06" db="EMBL/GenBank/DDBJ databases">
        <title>Azoarcus sp. TSNA42 complete genome sequence.</title>
        <authorList>
            <person name="Woo J.-H."/>
            <person name="Kim H.-S."/>
        </authorList>
    </citation>
    <scope>NUCLEOTIDE SEQUENCE [LARGE SCALE GENOMIC DNA]</scope>
    <source>
        <strain evidence="11 12">TSNA42</strain>
    </source>
</reference>
<keyword evidence="7" id="KW-0997">Cell inner membrane</keyword>
<proteinExistence type="inferred from homology"/>
<keyword evidence="5 7" id="KW-1133">Transmembrane helix</keyword>
<dbReference type="SUPFAM" id="SSF50182">
    <property type="entry name" value="Sm-like ribonucleoproteins"/>
    <property type="match status" value="1"/>
</dbReference>
<evidence type="ECO:0000256" key="4">
    <source>
        <dbReference type="ARBA" id="ARBA00022692"/>
    </source>
</evidence>
<dbReference type="Pfam" id="PF00924">
    <property type="entry name" value="MS_channel_2nd"/>
    <property type="match status" value="1"/>
</dbReference>
<evidence type="ECO:0000313" key="11">
    <source>
        <dbReference type="EMBL" id="AWI79150.1"/>
    </source>
</evidence>
<dbReference type="EMBL" id="CP022188">
    <property type="protein sequence ID" value="AWI79150.1"/>
    <property type="molecule type" value="Genomic_DNA"/>
</dbReference>
<evidence type="ECO:0000256" key="6">
    <source>
        <dbReference type="ARBA" id="ARBA00023136"/>
    </source>
</evidence>
<feature type="chain" id="PRO_5016172150" description="Small-conductance mechanosensitive channel" evidence="8">
    <location>
        <begin position="32"/>
        <end position="552"/>
    </location>
</feature>
<feature type="transmembrane region" description="Helical" evidence="7">
    <location>
        <begin position="150"/>
        <end position="172"/>
    </location>
</feature>
<dbReference type="InterPro" id="IPR023408">
    <property type="entry name" value="MscS_beta-dom_sf"/>
</dbReference>
<protein>
    <recommendedName>
        <fullName evidence="7">Small-conductance mechanosensitive channel</fullName>
    </recommendedName>
</protein>
<name>A0A2U8H0K4_9RHOO</name>
<dbReference type="GO" id="GO:0005886">
    <property type="term" value="C:plasma membrane"/>
    <property type="evidence" value="ECO:0007669"/>
    <property type="project" value="UniProtKB-SubCell"/>
</dbReference>
<dbReference type="PANTHER" id="PTHR30221">
    <property type="entry name" value="SMALL-CONDUCTANCE MECHANOSENSITIVE CHANNEL"/>
    <property type="match status" value="1"/>
</dbReference>
<dbReference type="OrthoDB" id="9780668at2"/>
<feature type="transmembrane region" description="Helical" evidence="7">
    <location>
        <begin position="218"/>
        <end position="238"/>
    </location>
</feature>
<comment type="subcellular location">
    <subcellularLocation>
        <location evidence="7">Cell inner membrane</location>
        <topology evidence="7">Multi-pass membrane protein</topology>
    </subcellularLocation>
    <subcellularLocation>
        <location evidence="1">Cell membrane</location>
        <topology evidence="1">Multi-pass membrane protein</topology>
    </subcellularLocation>
</comment>
<gene>
    <name evidence="11" type="ORF">CEW87_07095</name>
</gene>